<dbReference type="AlphaFoldDB" id="A0AAN9FLX6"/>
<keyword evidence="3" id="KW-1185">Reference proteome</keyword>
<protein>
    <submittedName>
        <fullName evidence="2">Uncharacterized protein</fullName>
    </submittedName>
</protein>
<gene>
    <name evidence="2" type="ORF">RJT34_22686</name>
</gene>
<organism evidence="2 3">
    <name type="scientific">Clitoria ternatea</name>
    <name type="common">Butterfly pea</name>
    <dbReference type="NCBI Taxonomy" id="43366"/>
    <lineage>
        <taxon>Eukaryota</taxon>
        <taxon>Viridiplantae</taxon>
        <taxon>Streptophyta</taxon>
        <taxon>Embryophyta</taxon>
        <taxon>Tracheophyta</taxon>
        <taxon>Spermatophyta</taxon>
        <taxon>Magnoliopsida</taxon>
        <taxon>eudicotyledons</taxon>
        <taxon>Gunneridae</taxon>
        <taxon>Pentapetalae</taxon>
        <taxon>rosids</taxon>
        <taxon>fabids</taxon>
        <taxon>Fabales</taxon>
        <taxon>Fabaceae</taxon>
        <taxon>Papilionoideae</taxon>
        <taxon>50 kb inversion clade</taxon>
        <taxon>NPAAA clade</taxon>
        <taxon>indigoferoid/millettioid clade</taxon>
        <taxon>Phaseoleae</taxon>
        <taxon>Clitoria</taxon>
    </lineage>
</organism>
<evidence type="ECO:0000256" key="1">
    <source>
        <dbReference type="SAM" id="MobiDB-lite"/>
    </source>
</evidence>
<evidence type="ECO:0000313" key="3">
    <source>
        <dbReference type="Proteomes" id="UP001359559"/>
    </source>
</evidence>
<sequence>MSRLKKPRAKRVTAILFPFLLSEVKHLKPIHKVIVVITIHNSPSLLTFLRIQTLEISSSLPRRNPRFPHQPPSLSHPCDSAPTSQIRYPQFPDRVWILKNQSRKNST</sequence>
<comment type="caution">
    <text evidence="2">The sequence shown here is derived from an EMBL/GenBank/DDBJ whole genome shotgun (WGS) entry which is preliminary data.</text>
</comment>
<feature type="region of interest" description="Disordered" evidence="1">
    <location>
        <begin position="60"/>
        <end position="82"/>
    </location>
</feature>
<dbReference type="Proteomes" id="UP001359559">
    <property type="component" value="Unassembled WGS sequence"/>
</dbReference>
<evidence type="ECO:0000313" key="2">
    <source>
        <dbReference type="EMBL" id="KAK7277671.1"/>
    </source>
</evidence>
<proteinExistence type="predicted"/>
<name>A0AAN9FLX6_CLITE</name>
<dbReference type="EMBL" id="JAYKXN010000006">
    <property type="protein sequence ID" value="KAK7277671.1"/>
    <property type="molecule type" value="Genomic_DNA"/>
</dbReference>
<accession>A0AAN9FLX6</accession>
<reference evidence="2 3" key="1">
    <citation type="submission" date="2024-01" db="EMBL/GenBank/DDBJ databases">
        <title>The genomes of 5 underutilized Papilionoideae crops provide insights into root nodulation and disease resistance.</title>
        <authorList>
            <person name="Yuan L."/>
        </authorList>
    </citation>
    <scope>NUCLEOTIDE SEQUENCE [LARGE SCALE GENOMIC DNA]</scope>
    <source>
        <strain evidence="2">LY-2023</strain>
        <tissue evidence="2">Leaf</tissue>
    </source>
</reference>